<dbReference type="PATRIC" id="fig|1265738.3.peg.5135"/>
<protein>
    <submittedName>
        <fullName evidence="1">Uncharacterized protein</fullName>
    </submittedName>
</protein>
<dbReference type="RefSeq" id="WP_008702348.1">
    <property type="nucleotide sequence ID" value="NZ_ANOG01000727.1"/>
</dbReference>
<organism evidence="1 2">
    <name type="scientific">Rhodopirellula maiorica SM1</name>
    <dbReference type="NCBI Taxonomy" id="1265738"/>
    <lineage>
        <taxon>Bacteria</taxon>
        <taxon>Pseudomonadati</taxon>
        <taxon>Planctomycetota</taxon>
        <taxon>Planctomycetia</taxon>
        <taxon>Pirellulales</taxon>
        <taxon>Pirellulaceae</taxon>
        <taxon>Novipirellula</taxon>
    </lineage>
</organism>
<sequence length="193" mass="20405">MKKLNLYLFQSVMMTTVLLINGCGESRPDGMPELYPATVTITQAGNPLSDATVTLYPNDSALRRWTVGGRTDATGTATLTTHTKYDGAPAGSFKVMVNKTETEGDPIPKHPGANATQDQLAAYDRAMKTGSFMVYQVVAEEFRTAGNTPLSIEITADGENAFIEDIGEAVQELDEQASATGGAGGDYVPMGGS</sequence>
<comment type="caution">
    <text evidence="1">The sequence shown here is derived from an EMBL/GenBank/DDBJ whole genome shotgun (WGS) entry which is preliminary data.</text>
</comment>
<dbReference type="AlphaFoldDB" id="M5RER7"/>
<reference evidence="1 2" key="1">
    <citation type="journal article" date="2013" name="Mar. Genomics">
        <title>Expression of sulfatases in Rhodopirellula baltica and the diversity of sulfatases in the genus Rhodopirellula.</title>
        <authorList>
            <person name="Wegner C.E."/>
            <person name="Richter-Heitmann T."/>
            <person name="Klindworth A."/>
            <person name="Klockow C."/>
            <person name="Richter M."/>
            <person name="Achstetter T."/>
            <person name="Glockner F.O."/>
            <person name="Harder J."/>
        </authorList>
    </citation>
    <scope>NUCLEOTIDE SEQUENCE [LARGE SCALE GENOMIC DNA]</scope>
    <source>
        <strain evidence="1 2">SM1</strain>
    </source>
</reference>
<keyword evidence="2" id="KW-1185">Reference proteome</keyword>
<dbReference type="OrthoDB" id="263559at2"/>
<gene>
    <name evidence="1" type="ORF">RMSM_05108</name>
</gene>
<evidence type="ECO:0000313" key="2">
    <source>
        <dbReference type="Proteomes" id="UP000011991"/>
    </source>
</evidence>
<accession>M5RER7</accession>
<name>M5RER7_9BACT</name>
<proteinExistence type="predicted"/>
<evidence type="ECO:0000313" key="1">
    <source>
        <dbReference type="EMBL" id="EMI17963.1"/>
    </source>
</evidence>
<dbReference type="Proteomes" id="UP000011991">
    <property type="component" value="Unassembled WGS sequence"/>
</dbReference>
<dbReference type="EMBL" id="ANOG01000727">
    <property type="protein sequence ID" value="EMI17963.1"/>
    <property type="molecule type" value="Genomic_DNA"/>
</dbReference>